<organism evidence="2 3">
    <name type="scientific">Tetrapyrgos nigripes</name>
    <dbReference type="NCBI Taxonomy" id="182062"/>
    <lineage>
        <taxon>Eukaryota</taxon>
        <taxon>Fungi</taxon>
        <taxon>Dikarya</taxon>
        <taxon>Basidiomycota</taxon>
        <taxon>Agaricomycotina</taxon>
        <taxon>Agaricomycetes</taxon>
        <taxon>Agaricomycetidae</taxon>
        <taxon>Agaricales</taxon>
        <taxon>Marasmiineae</taxon>
        <taxon>Marasmiaceae</taxon>
        <taxon>Tetrapyrgos</taxon>
    </lineage>
</organism>
<keyword evidence="1" id="KW-0732">Signal</keyword>
<dbReference type="Proteomes" id="UP000559256">
    <property type="component" value="Unassembled WGS sequence"/>
</dbReference>
<comment type="caution">
    <text evidence="2">The sequence shown here is derived from an EMBL/GenBank/DDBJ whole genome shotgun (WGS) entry which is preliminary data.</text>
</comment>
<reference evidence="2 3" key="1">
    <citation type="journal article" date="2020" name="ISME J.">
        <title>Uncovering the hidden diversity of litter-decomposition mechanisms in mushroom-forming fungi.</title>
        <authorList>
            <person name="Floudas D."/>
            <person name="Bentzer J."/>
            <person name="Ahren D."/>
            <person name="Johansson T."/>
            <person name="Persson P."/>
            <person name="Tunlid A."/>
        </authorList>
    </citation>
    <scope>NUCLEOTIDE SEQUENCE [LARGE SCALE GENOMIC DNA]</scope>
    <source>
        <strain evidence="2 3">CBS 291.85</strain>
    </source>
</reference>
<evidence type="ECO:0000313" key="2">
    <source>
        <dbReference type="EMBL" id="KAF5338831.1"/>
    </source>
</evidence>
<sequence length="265" mass="28302">MRLSSTFATLAIFAASTSAAVIDRRQLIGITNGGTPDVFTSSSQPTRTTLVVPPSGASTIIDSSPIATNTPPAGPTIIDSSPIATITPPTGTTTIIDIFPTDTTCADAEAQKGSYQGLVNDPVCSFMVDDCVKTVASSNTPFYSINSCAVAATCDGVANVLQLAKCSQPSLAGVAQSQLPNLDFSIYADIAGDCAWIPESQGGACPITRQNYIDWFYRTLTELNTPVWPDVDTVIEKFWMPIRSWTNTGETIPYLNFNDWLHWSN</sequence>
<keyword evidence="3" id="KW-1185">Reference proteome</keyword>
<feature type="chain" id="PRO_5034187844" evidence="1">
    <location>
        <begin position="20"/>
        <end position="265"/>
    </location>
</feature>
<gene>
    <name evidence="2" type="ORF">D9758_012082</name>
</gene>
<name>A0A8H5FJ92_9AGAR</name>
<evidence type="ECO:0000256" key="1">
    <source>
        <dbReference type="SAM" id="SignalP"/>
    </source>
</evidence>
<protein>
    <submittedName>
        <fullName evidence="2">Uncharacterized protein</fullName>
    </submittedName>
</protein>
<feature type="signal peptide" evidence="1">
    <location>
        <begin position="1"/>
        <end position="19"/>
    </location>
</feature>
<accession>A0A8H5FJ92</accession>
<dbReference type="AlphaFoldDB" id="A0A8H5FJ92"/>
<dbReference type="OrthoDB" id="2734890at2759"/>
<proteinExistence type="predicted"/>
<evidence type="ECO:0000313" key="3">
    <source>
        <dbReference type="Proteomes" id="UP000559256"/>
    </source>
</evidence>
<dbReference type="EMBL" id="JAACJM010000191">
    <property type="protein sequence ID" value="KAF5338831.1"/>
    <property type="molecule type" value="Genomic_DNA"/>
</dbReference>